<comment type="similarity">
    <text evidence="3">Belongs to the class-I aminoacyl-tRNA synthetase family.</text>
</comment>
<dbReference type="EMBL" id="AHJE01000114">
    <property type="protein sequence ID" value="EHP38619.1"/>
    <property type="molecule type" value="Genomic_DNA"/>
</dbReference>
<evidence type="ECO:0000256" key="15">
    <source>
        <dbReference type="NCBIfam" id="TIGR00435"/>
    </source>
</evidence>
<organism evidence="17 18">
    <name type="scientific">Cupriavidus basilensis OR16</name>
    <dbReference type="NCBI Taxonomy" id="1127483"/>
    <lineage>
        <taxon>Bacteria</taxon>
        <taxon>Pseudomonadati</taxon>
        <taxon>Pseudomonadota</taxon>
        <taxon>Betaproteobacteria</taxon>
        <taxon>Burkholderiales</taxon>
        <taxon>Burkholderiaceae</taxon>
        <taxon>Cupriavidus</taxon>
    </lineage>
</organism>
<sequence length="317" mass="35219">MASRKFPNYGRLSGKSLEDLRAGERVATNEAKHDPLDFVLWKSAKESEPAESKWDSKWGSGRPGWHIECSAMSCALLGEHFDIHGGGADLQFPHHENEIAQSEGASGKTFVNLWMHNGFVRINDEKMSKSLGNFFTIRDVLKEYDAEVVRFFILRAHYRSPLHYSNVHLEDARHSLTRLYTALKDVQPDGQPLDWEEAHARRFIDAMGDDFNTPIAMAVLFDLAGEVNRTGSSAMARQLKGLAATLGLLERDAHVFLQGGKPADGLDPGQIEGLIAARKQAKAERNFAEADRIRAELLAGGVVLEDKPGGATEWRRA</sequence>
<dbReference type="PANTHER" id="PTHR10890">
    <property type="entry name" value="CYSTEINYL-TRNA SYNTHETASE"/>
    <property type="match status" value="1"/>
</dbReference>
<dbReference type="InterPro" id="IPR015273">
    <property type="entry name" value="Cys-tRNA-synt_Ia_DALR"/>
</dbReference>
<evidence type="ECO:0000313" key="18">
    <source>
        <dbReference type="Proteomes" id="UP000005808"/>
    </source>
</evidence>
<dbReference type="GO" id="GO:0006423">
    <property type="term" value="P:cysteinyl-tRNA aminoacylation"/>
    <property type="evidence" value="ECO:0007669"/>
    <property type="project" value="UniProtKB-UniRule"/>
</dbReference>
<proteinExistence type="inferred from homology"/>
<keyword evidence="13" id="KW-0648">Protein biosynthesis</keyword>
<evidence type="ECO:0000256" key="5">
    <source>
        <dbReference type="ARBA" id="ARBA00012832"/>
    </source>
</evidence>
<dbReference type="Pfam" id="PF09190">
    <property type="entry name" value="DALR_2"/>
    <property type="match status" value="1"/>
</dbReference>
<dbReference type="SUPFAM" id="SSF52374">
    <property type="entry name" value="Nucleotidylyl transferase"/>
    <property type="match status" value="1"/>
</dbReference>
<evidence type="ECO:0000256" key="10">
    <source>
        <dbReference type="ARBA" id="ARBA00022741"/>
    </source>
</evidence>
<dbReference type="InterPro" id="IPR032678">
    <property type="entry name" value="tRNA-synt_1_cat_dom"/>
</dbReference>
<dbReference type="CDD" id="cd07963">
    <property type="entry name" value="Anticodon_Ia_Cys"/>
    <property type="match status" value="1"/>
</dbReference>
<evidence type="ECO:0000256" key="4">
    <source>
        <dbReference type="ARBA" id="ARBA00011245"/>
    </source>
</evidence>
<name>H1SFP7_9BURK</name>
<keyword evidence="11" id="KW-0862">Zinc</keyword>
<feature type="domain" description="Cysteinyl-tRNA synthetase class Ia DALR" evidence="16">
    <location>
        <begin position="202"/>
        <end position="257"/>
    </location>
</feature>
<comment type="cofactor">
    <cofactor evidence="1">
        <name>Zn(2+)</name>
        <dbReference type="ChEBI" id="CHEBI:29105"/>
    </cofactor>
</comment>
<gene>
    <name evidence="17" type="primary">cysS</name>
    <name evidence="17" type="ORF">OR16_35882</name>
</gene>
<keyword evidence="10" id="KW-0547">Nucleotide-binding</keyword>
<keyword evidence="9" id="KW-0479">Metal-binding</keyword>
<comment type="subunit">
    <text evidence="4">Monomer.</text>
</comment>
<dbReference type="PRINTS" id="PR00983">
    <property type="entry name" value="TRNASYNTHCYS"/>
</dbReference>
<evidence type="ECO:0000256" key="8">
    <source>
        <dbReference type="ARBA" id="ARBA00022598"/>
    </source>
</evidence>
<dbReference type="GO" id="GO:0004817">
    <property type="term" value="F:cysteine-tRNA ligase activity"/>
    <property type="evidence" value="ECO:0007669"/>
    <property type="project" value="UniProtKB-UniRule"/>
</dbReference>
<evidence type="ECO:0000256" key="14">
    <source>
        <dbReference type="ARBA" id="ARBA00023146"/>
    </source>
</evidence>
<protein>
    <recommendedName>
        <fullName evidence="6 15">Cysteine--tRNA ligase</fullName>
        <ecNumber evidence="5 15">6.1.1.16</ecNumber>
    </recommendedName>
</protein>
<dbReference type="AlphaFoldDB" id="H1SFP7"/>
<dbReference type="Gene3D" id="1.20.120.1910">
    <property type="entry name" value="Cysteine-tRNA ligase, C-terminal anti-codon recognition domain"/>
    <property type="match status" value="1"/>
</dbReference>
<dbReference type="FunFam" id="3.40.50.620:FF:000451">
    <property type="entry name" value="Cysteine-tRNA ligase-like protein"/>
    <property type="match status" value="1"/>
</dbReference>
<dbReference type="GO" id="GO:0046872">
    <property type="term" value="F:metal ion binding"/>
    <property type="evidence" value="ECO:0007669"/>
    <property type="project" value="UniProtKB-KW"/>
</dbReference>
<accession>H1SFP7</accession>
<evidence type="ECO:0000256" key="12">
    <source>
        <dbReference type="ARBA" id="ARBA00022840"/>
    </source>
</evidence>
<dbReference type="PANTHER" id="PTHR10890:SF3">
    <property type="entry name" value="CYSTEINE--TRNA LIGASE, CYTOPLASMIC"/>
    <property type="match status" value="1"/>
</dbReference>
<dbReference type="Proteomes" id="UP000005808">
    <property type="component" value="Unassembled WGS sequence"/>
</dbReference>
<keyword evidence="12" id="KW-0067">ATP-binding</keyword>
<evidence type="ECO:0000256" key="7">
    <source>
        <dbReference type="ARBA" id="ARBA00022490"/>
    </source>
</evidence>
<evidence type="ECO:0000256" key="11">
    <source>
        <dbReference type="ARBA" id="ARBA00022833"/>
    </source>
</evidence>
<keyword evidence="14 17" id="KW-0030">Aminoacyl-tRNA synthetase</keyword>
<dbReference type="InterPro" id="IPR056411">
    <property type="entry name" value="CysS_C"/>
</dbReference>
<dbReference type="InterPro" id="IPR009080">
    <property type="entry name" value="tRNAsynth_Ia_anticodon-bd"/>
</dbReference>
<evidence type="ECO:0000256" key="9">
    <source>
        <dbReference type="ARBA" id="ARBA00022723"/>
    </source>
</evidence>
<dbReference type="Gene3D" id="3.40.50.620">
    <property type="entry name" value="HUPs"/>
    <property type="match status" value="1"/>
</dbReference>
<dbReference type="Pfam" id="PF23493">
    <property type="entry name" value="CysS_C"/>
    <property type="match status" value="1"/>
</dbReference>
<dbReference type="InterPro" id="IPR015803">
    <property type="entry name" value="Cys-tRNA-ligase"/>
</dbReference>
<keyword evidence="7" id="KW-0963">Cytoplasm</keyword>
<evidence type="ECO:0000256" key="13">
    <source>
        <dbReference type="ARBA" id="ARBA00022917"/>
    </source>
</evidence>
<comment type="subcellular location">
    <subcellularLocation>
        <location evidence="2">Cytoplasm</location>
    </subcellularLocation>
</comment>
<dbReference type="GO" id="GO:0005829">
    <property type="term" value="C:cytosol"/>
    <property type="evidence" value="ECO:0007669"/>
    <property type="project" value="TreeGrafter"/>
</dbReference>
<evidence type="ECO:0000313" key="17">
    <source>
        <dbReference type="EMBL" id="EHP38619.1"/>
    </source>
</evidence>
<evidence type="ECO:0000256" key="3">
    <source>
        <dbReference type="ARBA" id="ARBA00005594"/>
    </source>
</evidence>
<dbReference type="SMART" id="SM00840">
    <property type="entry name" value="DALR_2"/>
    <property type="match status" value="1"/>
</dbReference>
<comment type="caution">
    <text evidence="17">The sequence shown here is derived from an EMBL/GenBank/DDBJ whole genome shotgun (WGS) entry which is preliminary data.</text>
</comment>
<evidence type="ECO:0000259" key="16">
    <source>
        <dbReference type="SMART" id="SM00840"/>
    </source>
</evidence>
<evidence type="ECO:0000256" key="6">
    <source>
        <dbReference type="ARBA" id="ARBA00014738"/>
    </source>
</evidence>
<dbReference type="InterPro" id="IPR024909">
    <property type="entry name" value="Cys-tRNA/MSH_ligase"/>
</dbReference>
<keyword evidence="8 17" id="KW-0436">Ligase</keyword>
<dbReference type="Pfam" id="PF01406">
    <property type="entry name" value="tRNA-synt_1e"/>
    <property type="match status" value="1"/>
</dbReference>
<evidence type="ECO:0000256" key="2">
    <source>
        <dbReference type="ARBA" id="ARBA00004496"/>
    </source>
</evidence>
<dbReference type="SUPFAM" id="SSF47323">
    <property type="entry name" value="Anticodon-binding domain of a subclass of class I aminoacyl-tRNA synthetases"/>
    <property type="match status" value="1"/>
</dbReference>
<evidence type="ECO:0000256" key="1">
    <source>
        <dbReference type="ARBA" id="ARBA00001947"/>
    </source>
</evidence>
<dbReference type="GO" id="GO:0005524">
    <property type="term" value="F:ATP binding"/>
    <property type="evidence" value="ECO:0007669"/>
    <property type="project" value="UniProtKB-KW"/>
</dbReference>
<dbReference type="InterPro" id="IPR014729">
    <property type="entry name" value="Rossmann-like_a/b/a_fold"/>
</dbReference>
<dbReference type="NCBIfam" id="TIGR00435">
    <property type="entry name" value="cysS"/>
    <property type="match status" value="1"/>
</dbReference>
<dbReference type="EC" id="6.1.1.16" evidence="5 15"/>
<reference evidence="17 18" key="1">
    <citation type="journal article" date="2012" name="J. Bacteriol.">
        <title>De Novo Genome Project of Cupriavidus basilensis OR16.</title>
        <authorList>
            <person name="Cserhati M."/>
            <person name="Kriszt B."/>
            <person name="Szoboszlay S."/>
            <person name="Toth A."/>
            <person name="Szabo I."/>
            <person name="Tancsics A."/>
            <person name="Nagy I."/>
            <person name="Horvath B."/>
            <person name="Nagy I."/>
            <person name="Kukolya J."/>
        </authorList>
    </citation>
    <scope>NUCLEOTIDE SEQUENCE [LARGE SCALE GENOMIC DNA]</scope>
    <source>
        <strain evidence="17 18">OR16</strain>
    </source>
</reference>
<dbReference type="PATRIC" id="fig|1127483.3.peg.7166"/>